<accession>V6LWW5</accession>
<keyword evidence="3" id="KW-1185">Reference proteome</keyword>
<dbReference type="EMBL" id="KI545961">
    <property type="protein sequence ID" value="EST49080.1"/>
    <property type="molecule type" value="Genomic_DNA"/>
</dbReference>
<proteinExistence type="predicted"/>
<sequence length="135" mass="15768">MEELISNTNILSADIKEIKTGNFIKDGYLTYKVTIRAPDTAKVDVDSYSLYILLGKKPKVFPIVKDAPELYVKDFQLELEKILKETSANELLKQCQSDYDQVLLRPFKYFKRYQAVDHECCTILRYLFKSVEEIE</sequence>
<dbReference type="EMBL" id="AUWU02000003">
    <property type="protein sequence ID" value="KAH0575306.1"/>
    <property type="molecule type" value="Genomic_DNA"/>
</dbReference>
<dbReference type="AlphaFoldDB" id="V6LWW5"/>
<dbReference type="Proteomes" id="UP000018208">
    <property type="component" value="Unassembled WGS sequence"/>
</dbReference>
<reference evidence="1 2" key="1">
    <citation type="journal article" date="2014" name="PLoS Genet.">
        <title>The Genome of Spironucleus salmonicida Highlights a Fish Pathogen Adapted to Fluctuating Environments.</title>
        <authorList>
            <person name="Xu F."/>
            <person name="Jerlstrom-Hultqvist J."/>
            <person name="Einarsson E."/>
            <person name="Astvaldsson A."/>
            <person name="Svard S.G."/>
            <person name="Andersson J.O."/>
        </authorList>
    </citation>
    <scope>NUCLEOTIDE SEQUENCE</scope>
    <source>
        <strain evidence="2">ATCC 50377</strain>
    </source>
</reference>
<gene>
    <name evidence="1" type="ORF">SS50377_10658</name>
    <name evidence="2" type="ORF">SS50377_22933</name>
</gene>
<evidence type="ECO:0000313" key="2">
    <source>
        <dbReference type="EMBL" id="KAH0575306.1"/>
    </source>
</evidence>
<evidence type="ECO:0000313" key="3">
    <source>
        <dbReference type="Proteomes" id="UP000018208"/>
    </source>
</evidence>
<reference evidence="2" key="2">
    <citation type="submission" date="2020-12" db="EMBL/GenBank/DDBJ databases">
        <title>New Spironucleus salmonicida genome in near-complete chromosomes.</title>
        <authorList>
            <person name="Xu F."/>
            <person name="Kurt Z."/>
            <person name="Jimenez-Gonzalez A."/>
            <person name="Astvaldsson A."/>
            <person name="Andersson J.O."/>
            <person name="Svard S.G."/>
        </authorList>
    </citation>
    <scope>NUCLEOTIDE SEQUENCE</scope>
    <source>
        <strain evidence="2">ATCC 50377</strain>
    </source>
</reference>
<organism evidence="1">
    <name type="scientific">Spironucleus salmonicida</name>
    <dbReference type="NCBI Taxonomy" id="348837"/>
    <lineage>
        <taxon>Eukaryota</taxon>
        <taxon>Metamonada</taxon>
        <taxon>Diplomonadida</taxon>
        <taxon>Hexamitidae</taxon>
        <taxon>Hexamitinae</taxon>
        <taxon>Spironucleus</taxon>
    </lineage>
</organism>
<dbReference type="VEuPathDB" id="GiardiaDB:SS50377_22933"/>
<protein>
    <submittedName>
        <fullName evidence="1">Uncharacterized protein</fullName>
    </submittedName>
</protein>
<evidence type="ECO:0000313" key="1">
    <source>
        <dbReference type="EMBL" id="EST49080.1"/>
    </source>
</evidence>
<name>V6LWW5_9EUKA</name>